<name>A0A9E7LA06_9LILI</name>
<evidence type="ECO:0000313" key="8">
    <source>
        <dbReference type="Proteomes" id="UP001055439"/>
    </source>
</evidence>
<protein>
    <recommendedName>
        <fullName evidence="5">Importin subunit alpha</fullName>
    </recommendedName>
</protein>
<evidence type="ECO:0000256" key="2">
    <source>
        <dbReference type="ARBA" id="ARBA00022448"/>
    </source>
</evidence>
<evidence type="ECO:0000256" key="1">
    <source>
        <dbReference type="ARBA" id="ARBA00010394"/>
    </source>
</evidence>
<dbReference type="GO" id="GO:0005737">
    <property type="term" value="C:cytoplasm"/>
    <property type="evidence" value="ECO:0007669"/>
    <property type="project" value="InterPro"/>
</dbReference>
<evidence type="ECO:0000313" key="7">
    <source>
        <dbReference type="EMBL" id="URE43355.1"/>
    </source>
</evidence>
<proteinExistence type="inferred from homology"/>
<sequence length="552" mass="60351">MADEDVSPQSSYHRDAIKTSGLVLFYLPLVVVLDSSFGMYFLILSLHSWSSVHNTSAQRRRQLAVAVGKERREALIRTKRLCREAHFDDNEASLEGDMNIEEERAVLNAQASQIIEDLKSATTYQGKGAAQKKVEALRALRRLLSKSEFPPVKAALQAGAVPLLVQYLSFGSPDEQLLEAAWCLTNIAAGEPEETKSLVPALPLLVAHLGEKSSVPVAEQCAWALGNVAGEGDELRNILLAQGALLPLARLMMSNKGSTARTASWALSNLIKGPQPNAATELIRIKGVLDAIIQHLRNLDDELVTEVAWVVVYLSALSEAAVGLLVKSDVVHLLVGKLAASERLHLLIPVLRSLGNLVAADSYMTDKVLVVGHNTTDQILLGLIKCLKSEHRVLKKEAAWVLSNIAAGSVGHKELIFSSEATPLMIHLLSSAPFDIRKEVAYTLGNLCVAPAKNAEQPSVIVHHLVALVNRECISGFIHLVRSADIQSAKLGLQFLELVMRGMPNREGPKLVEREDGIDAMERFQFHENEEMRTMANGLVDKYFGEDYGLDE</sequence>
<feature type="transmembrane region" description="Helical" evidence="6">
    <location>
        <begin position="21"/>
        <end position="43"/>
    </location>
</feature>
<accession>A0A9E7LA06</accession>
<keyword evidence="6" id="KW-1133">Transmembrane helix</keyword>
<dbReference type="InterPro" id="IPR016024">
    <property type="entry name" value="ARM-type_fold"/>
</dbReference>
<reference evidence="7" key="1">
    <citation type="submission" date="2022-05" db="EMBL/GenBank/DDBJ databases">
        <title>The Musa troglodytarum L. genome provides insights into the mechanism of non-climacteric behaviour and enrichment of carotenoids.</title>
        <authorList>
            <person name="Wang J."/>
        </authorList>
    </citation>
    <scope>NUCLEOTIDE SEQUENCE</scope>
    <source>
        <tissue evidence="7">Leaf</tissue>
    </source>
</reference>
<gene>
    <name evidence="7" type="ORF">MUK42_14768</name>
</gene>
<dbReference type="Proteomes" id="UP001055439">
    <property type="component" value="Chromosome 9"/>
</dbReference>
<keyword evidence="8" id="KW-1185">Reference proteome</keyword>
<keyword evidence="4 5" id="KW-0653">Protein transport</keyword>
<evidence type="ECO:0000256" key="6">
    <source>
        <dbReference type="SAM" id="Phobius"/>
    </source>
</evidence>
<dbReference type="EMBL" id="CP097511">
    <property type="protein sequence ID" value="URE43355.1"/>
    <property type="molecule type" value="Genomic_DNA"/>
</dbReference>
<evidence type="ECO:0000256" key="3">
    <source>
        <dbReference type="ARBA" id="ARBA00022737"/>
    </source>
</evidence>
<dbReference type="GO" id="GO:0006606">
    <property type="term" value="P:protein import into nucleus"/>
    <property type="evidence" value="ECO:0007669"/>
    <property type="project" value="InterPro"/>
</dbReference>
<dbReference type="InterPro" id="IPR024931">
    <property type="entry name" value="Importin_alpha"/>
</dbReference>
<comment type="subunit">
    <text evidence="5">Forms a complex with importin subunit beta-1.</text>
</comment>
<dbReference type="PIRSF" id="PIRSF005673">
    <property type="entry name" value="Importin_alpha"/>
    <property type="match status" value="1"/>
</dbReference>
<dbReference type="OrthoDB" id="29145at2759"/>
<dbReference type="SMART" id="SM00185">
    <property type="entry name" value="ARM"/>
    <property type="match status" value="7"/>
</dbReference>
<dbReference type="GO" id="GO:0061608">
    <property type="term" value="F:nuclear import signal receptor activity"/>
    <property type="evidence" value="ECO:0007669"/>
    <property type="project" value="InterPro"/>
</dbReference>
<dbReference type="PANTHER" id="PTHR23316">
    <property type="entry name" value="IMPORTIN ALPHA"/>
    <property type="match status" value="1"/>
</dbReference>
<dbReference type="SUPFAM" id="SSF48371">
    <property type="entry name" value="ARM repeat"/>
    <property type="match status" value="1"/>
</dbReference>
<evidence type="ECO:0000256" key="5">
    <source>
        <dbReference type="PIRNR" id="PIRNR005673"/>
    </source>
</evidence>
<dbReference type="Pfam" id="PF00514">
    <property type="entry name" value="Arm"/>
    <property type="match status" value="2"/>
</dbReference>
<dbReference type="FunFam" id="1.25.10.10:FF:000222">
    <property type="entry name" value="Importin subunit alpha"/>
    <property type="match status" value="1"/>
</dbReference>
<comment type="function">
    <text evidence="5">Binds specifically and directly to substrates containing either a simple or bipartite NLS motif. Promotes docking of import substrates to the nuclear envelope.</text>
</comment>
<keyword evidence="3" id="KW-0677">Repeat</keyword>
<dbReference type="InterPro" id="IPR011989">
    <property type="entry name" value="ARM-like"/>
</dbReference>
<dbReference type="Gene3D" id="1.25.10.10">
    <property type="entry name" value="Leucine-rich Repeat Variant"/>
    <property type="match status" value="1"/>
</dbReference>
<keyword evidence="2 5" id="KW-0813">Transport</keyword>
<dbReference type="InterPro" id="IPR000225">
    <property type="entry name" value="Armadillo"/>
</dbReference>
<comment type="similarity">
    <text evidence="1 5">Belongs to the importin alpha family.</text>
</comment>
<dbReference type="AlphaFoldDB" id="A0A9E7LA06"/>
<keyword evidence="6" id="KW-0472">Membrane</keyword>
<evidence type="ECO:0000256" key="4">
    <source>
        <dbReference type="ARBA" id="ARBA00022927"/>
    </source>
</evidence>
<organism evidence="7 8">
    <name type="scientific">Musa troglodytarum</name>
    <name type="common">fe'i banana</name>
    <dbReference type="NCBI Taxonomy" id="320322"/>
    <lineage>
        <taxon>Eukaryota</taxon>
        <taxon>Viridiplantae</taxon>
        <taxon>Streptophyta</taxon>
        <taxon>Embryophyta</taxon>
        <taxon>Tracheophyta</taxon>
        <taxon>Spermatophyta</taxon>
        <taxon>Magnoliopsida</taxon>
        <taxon>Liliopsida</taxon>
        <taxon>Zingiberales</taxon>
        <taxon>Musaceae</taxon>
        <taxon>Musa</taxon>
    </lineage>
</organism>
<keyword evidence="6" id="KW-0812">Transmembrane</keyword>